<keyword evidence="3" id="KW-1133">Transmembrane helix</keyword>
<dbReference type="GO" id="GO:0006886">
    <property type="term" value="P:intracellular protein transport"/>
    <property type="evidence" value="ECO:0007669"/>
    <property type="project" value="InterPro"/>
</dbReference>
<proteinExistence type="inferred from homology"/>
<dbReference type="InterPro" id="IPR045242">
    <property type="entry name" value="Syntaxin"/>
</dbReference>
<comment type="caution">
    <text evidence="5">The sequence shown here is derived from an EMBL/GenBank/DDBJ whole genome shotgun (WGS) entry which is preliminary data.</text>
</comment>
<evidence type="ECO:0000259" key="4">
    <source>
        <dbReference type="PROSITE" id="PS50192"/>
    </source>
</evidence>
<dbReference type="Pfam" id="PF14523">
    <property type="entry name" value="Syntaxin_2"/>
    <property type="match status" value="1"/>
</dbReference>
<gene>
    <name evidence="5" type="ORF">NliqN6_1008</name>
</gene>
<evidence type="ECO:0000313" key="6">
    <source>
        <dbReference type="Proteomes" id="UP000620104"/>
    </source>
</evidence>
<dbReference type="OrthoDB" id="364348at2759"/>
<dbReference type="SMART" id="SM00397">
    <property type="entry name" value="t_SNARE"/>
    <property type="match status" value="1"/>
</dbReference>
<dbReference type="GO" id="GO:0005484">
    <property type="term" value="F:SNAP receptor activity"/>
    <property type="evidence" value="ECO:0007669"/>
    <property type="project" value="InterPro"/>
</dbReference>
<comment type="similarity">
    <text evidence="1">Belongs to the syntaxin family.</text>
</comment>
<dbReference type="GO" id="GO:0006896">
    <property type="term" value="P:Golgi to vacuole transport"/>
    <property type="evidence" value="ECO:0007669"/>
    <property type="project" value="TreeGrafter"/>
</dbReference>
<dbReference type="SUPFAM" id="SSF47661">
    <property type="entry name" value="t-snare proteins"/>
    <property type="match status" value="1"/>
</dbReference>
<dbReference type="FunFam" id="1.20.5.110:FF:000059">
    <property type="entry name" value="Related to syntaxin 12"/>
    <property type="match status" value="1"/>
</dbReference>
<organism evidence="5 6">
    <name type="scientific">Naganishia liquefaciens</name>
    <dbReference type="NCBI Taxonomy" id="104408"/>
    <lineage>
        <taxon>Eukaryota</taxon>
        <taxon>Fungi</taxon>
        <taxon>Dikarya</taxon>
        <taxon>Basidiomycota</taxon>
        <taxon>Agaricomycotina</taxon>
        <taxon>Tremellomycetes</taxon>
        <taxon>Filobasidiales</taxon>
        <taxon>Filobasidiaceae</taxon>
        <taxon>Naganishia</taxon>
    </lineage>
</organism>
<feature type="region of interest" description="Disordered" evidence="2">
    <location>
        <begin position="1"/>
        <end position="29"/>
    </location>
</feature>
<evidence type="ECO:0000313" key="5">
    <source>
        <dbReference type="EMBL" id="GHJ84606.1"/>
    </source>
</evidence>
<dbReference type="PANTHER" id="PTHR19957">
    <property type="entry name" value="SYNTAXIN"/>
    <property type="match status" value="1"/>
</dbReference>
<dbReference type="GO" id="GO:0012505">
    <property type="term" value="C:endomembrane system"/>
    <property type="evidence" value="ECO:0007669"/>
    <property type="project" value="TreeGrafter"/>
</dbReference>
<dbReference type="InterPro" id="IPR010989">
    <property type="entry name" value="SNARE"/>
</dbReference>
<feature type="domain" description="T-SNARE coiled-coil homology" evidence="4">
    <location>
        <begin position="188"/>
        <end position="250"/>
    </location>
</feature>
<dbReference type="PROSITE" id="PS00914">
    <property type="entry name" value="SYNTAXIN"/>
    <property type="match status" value="1"/>
</dbReference>
<dbReference type="Gene3D" id="1.20.58.70">
    <property type="match status" value="1"/>
</dbReference>
<name>A0A8H3TPM2_9TREE</name>
<evidence type="ECO:0000256" key="1">
    <source>
        <dbReference type="ARBA" id="ARBA00009063"/>
    </source>
</evidence>
<sequence>MSFDNFDLQARATPAGSMRGNEQSRHSDSWESLRDSINLQIFKVNSNVQGMNRLIDKIGTVNDGVALRKSLANLTDSTRKMIEWSGRDIQRWAALVPETTSGEDRSTQQKVAKEISTAILSFQRAQKLSAEKLKHQVVKEEQKLAGKIASDGQGLEDEYLEDEPAEHQQQHLQRRQQMTTSATAAFQESMIAERESEIQEIETGIHELNDIFHDLNKLVGEQGDMIDNIESNVLSVEADTRSAGDELNVAHEYQRRAGRRMICLLLVMVIVITIVLLAILS</sequence>
<keyword evidence="3" id="KW-0812">Transmembrane</keyword>
<protein>
    <recommendedName>
        <fullName evidence="4">t-SNARE coiled-coil homology domain-containing protein</fullName>
    </recommendedName>
</protein>
<dbReference type="PANTHER" id="PTHR19957:SF38">
    <property type="entry name" value="LD27581P"/>
    <property type="match status" value="1"/>
</dbReference>
<dbReference type="EMBL" id="BLZA01000009">
    <property type="protein sequence ID" value="GHJ84606.1"/>
    <property type="molecule type" value="Genomic_DNA"/>
</dbReference>
<dbReference type="GO" id="GO:0006906">
    <property type="term" value="P:vesicle fusion"/>
    <property type="evidence" value="ECO:0007669"/>
    <property type="project" value="TreeGrafter"/>
</dbReference>
<dbReference type="AlphaFoldDB" id="A0A8H3TPM2"/>
<dbReference type="GO" id="GO:0031201">
    <property type="term" value="C:SNARE complex"/>
    <property type="evidence" value="ECO:0007669"/>
    <property type="project" value="TreeGrafter"/>
</dbReference>
<keyword evidence="3" id="KW-0472">Membrane</keyword>
<dbReference type="PROSITE" id="PS50192">
    <property type="entry name" value="T_SNARE"/>
    <property type="match status" value="1"/>
</dbReference>
<keyword evidence="6" id="KW-1185">Reference proteome</keyword>
<dbReference type="GO" id="GO:0000149">
    <property type="term" value="F:SNARE binding"/>
    <property type="evidence" value="ECO:0007669"/>
    <property type="project" value="TreeGrafter"/>
</dbReference>
<dbReference type="Gene3D" id="1.20.5.110">
    <property type="match status" value="1"/>
</dbReference>
<dbReference type="CDD" id="cd15840">
    <property type="entry name" value="SNARE_Qa"/>
    <property type="match status" value="1"/>
</dbReference>
<dbReference type="InterPro" id="IPR006011">
    <property type="entry name" value="Syntaxin_N"/>
</dbReference>
<reference evidence="5" key="1">
    <citation type="submission" date="2020-07" db="EMBL/GenBank/DDBJ databases">
        <title>Draft Genome Sequence of a Deep-Sea Yeast, Naganishia (Cryptococcus) liquefaciens strain N6.</title>
        <authorList>
            <person name="Han Y.W."/>
            <person name="Kajitani R."/>
            <person name="Morimoto H."/>
            <person name="Parhat M."/>
            <person name="Tsubouchi H."/>
            <person name="Bakenova O."/>
            <person name="Ogata M."/>
            <person name="Argunhan B."/>
            <person name="Aoki R."/>
            <person name="Kajiwara S."/>
            <person name="Itoh T."/>
            <person name="Iwasaki H."/>
        </authorList>
    </citation>
    <scope>NUCLEOTIDE SEQUENCE</scope>
    <source>
        <strain evidence="5">N6</strain>
    </source>
</reference>
<dbReference type="InterPro" id="IPR006012">
    <property type="entry name" value="Syntaxin/epimorphin_CS"/>
</dbReference>
<accession>A0A8H3TPM2</accession>
<dbReference type="Pfam" id="PF05739">
    <property type="entry name" value="SNARE"/>
    <property type="match status" value="1"/>
</dbReference>
<evidence type="ECO:0000256" key="2">
    <source>
        <dbReference type="SAM" id="MobiDB-lite"/>
    </source>
</evidence>
<dbReference type="InterPro" id="IPR000727">
    <property type="entry name" value="T_SNARE_dom"/>
</dbReference>
<evidence type="ECO:0000256" key="3">
    <source>
        <dbReference type="SAM" id="Phobius"/>
    </source>
</evidence>
<feature type="transmembrane region" description="Helical" evidence="3">
    <location>
        <begin position="261"/>
        <end position="280"/>
    </location>
</feature>
<dbReference type="Proteomes" id="UP000620104">
    <property type="component" value="Unassembled WGS sequence"/>
</dbReference>
<dbReference type="GO" id="GO:0048278">
    <property type="term" value="P:vesicle docking"/>
    <property type="evidence" value="ECO:0007669"/>
    <property type="project" value="TreeGrafter"/>
</dbReference>